<evidence type="ECO:0000313" key="3">
    <source>
        <dbReference type="EMBL" id="KAJ5472817.1"/>
    </source>
</evidence>
<feature type="domain" description="RGS" evidence="2">
    <location>
        <begin position="35"/>
        <end position="150"/>
    </location>
</feature>
<dbReference type="PANTHER" id="PTHR10845:SF267">
    <property type="entry name" value="REGULATOR OF G PROTEIN SIGNALING DOMAIN PROTEIN (AFU_ORTHOLOGUE AFUA_6G06860)"/>
    <property type="match status" value="1"/>
</dbReference>
<reference evidence="3" key="1">
    <citation type="submission" date="2022-12" db="EMBL/GenBank/DDBJ databases">
        <authorList>
            <person name="Petersen C."/>
        </authorList>
    </citation>
    <scope>NUCLEOTIDE SEQUENCE</scope>
    <source>
        <strain evidence="3">IBT 17660</strain>
    </source>
</reference>
<evidence type="ECO:0000259" key="2">
    <source>
        <dbReference type="PROSITE" id="PS50132"/>
    </source>
</evidence>
<feature type="compositionally biased region" description="Polar residues" evidence="1">
    <location>
        <begin position="1"/>
        <end position="10"/>
    </location>
</feature>
<reference evidence="3" key="2">
    <citation type="journal article" date="2023" name="IMA Fungus">
        <title>Comparative genomic study of the Penicillium genus elucidates a diverse pangenome and 15 lateral gene transfer events.</title>
        <authorList>
            <person name="Petersen C."/>
            <person name="Sorensen T."/>
            <person name="Nielsen M.R."/>
            <person name="Sondergaard T.E."/>
            <person name="Sorensen J.L."/>
            <person name="Fitzpatrick D.A."/>
            <person name="Frisvad J.C."/>
            <person name="Nielsen K.L."/>
        </authorList>
    </citation>
    <scope>NUCLEOTIDE SEQUENCE</scope>
    <source>
        <strain evidence="3">IBT 17660</strain>
    </source>
</reference>
<dbReference type="PROSITE" id="PS50132">
    <property type="entry name" value="RGS"/>
    <property type="match status" value="1"/>
</dbReference>
<evidence type="ECO:0000313" key="4">
    <source>
        <dbReference type="Proteomes" id="UP001147760"/>
    </source>
</evidence>
<feature type="region of interest" description="Disordered" evidence="1">
    <location>
        <begin position="1"/>
        <end position="23"/>
    </location>
</feature>
<sequence>MSCASSSNSKELGARPTLNEVLSDATPPPYTLNAFMTYLSENHCLETLQFTLAAKQYRETYNSFVDEAGEPIVTTDPSAGRHLRMLYQLLLTTYVIPGAPREVNLSSDVRGSLLRYKDQLTPPQPEALEPSVKHIQELMENSIFLLFLNSCATPSCQDLAPEVPNMIDVMVDGSVTRSGNDSTKSLRVNSKRPFLSHHMRALSWPPWGRQRG</sequence>
<comment type="caution">
    <text evidence="3">The sequence shown here is derived from an EMBL/GenBank/DDBJ whole genome shotgun (WGS) entry which is preliminary data.</text>
</comment>
<dbReference type="OrthoDB" id="10266999at2759"/>
<accession>A0A9W9WT64</accession>
<proteinExistence type="predicted"/>
<dbReference type="SMART" id="SM00315">
    <property type="entry name" value="RGS"/>
    <property type="match status" value="1"/>
</dbReference>
<dbReference type="SUPFAM" id="SSF48097">
    <property type="entry name" value="Regulator of G-protein signaling, RGS"/>
    <property type="match status" value="1"/>
</dbReference>
<dbReference type="CDD" id="cd07440">
    <property type="entry name" value="RGS"/>
    <property type="match status" value="1"/>
</dbReference>
<dbReference type="PANTHER" id="PTHR10845">
    <property type="entry name" value="REGULATOR OF G PROTEIN SIGNALING"/>
    <property type="match status" value="1"/>
</dbReference>
<protein>
    <recommendedName>
        <fullName evidence="2">RGS domain-containing protein</fullName>
    </recommendedName>
</protein>
<dbReference type="InterPro" id="IPR016137">
    <property type="entry name" value="RGS"/>
</dbReference>
<evidence type="ECO:0000256" key="1">
    <source>
        <dbReference type="SAM" id="MobiDB-lite"/>
    </source>
</evidence>
<dbReference type="Gene3D" id="1.10.167.10">
    <property type="entry name" value="Regulator of G-protein Signalling 4, domain 2"/>
    <property type="match status" value="1"/>
</dbReference>
<dbReference type="EMBL" id="JAPWDO010000004">
    <property type="protein sequence ID" value="KAJ5472817.1"/>
    <property type="molecule type" value="Genomic_DNA"/>
</dbReference>
<gene>
    <name evidence="3" type="ORF">N7530_006818</name>
</gene>
<dbReference type="InterPro" id="IPR044926">
    <property type="entry name" value="RGS_subdomain_2"/>
</dbReference>
<dbReference type="Proteomes" id="UP001147760">
    <property type="component" value="Unassembled WGS sequence"/>
</dbReference>
<name>A0A9W9WT64_9EURO</name>
<dbReference type="InterPro" id="IPR036305">
    <property type="entry name" value="RGS_sf"/>
</dbReference>
<organism evidence="3 4">
    <name type="scientific">Penicillium desertorum</name>
    <dbReference type="NCBI Taxonomy" id="1303715"/>
    <lineage>
        <taxon>Eukaryota</taxon>
        <taxon>Fungi</taxon>
        <taxon>Dikarya</taxon>
        <taxon>Ascomycota</taxon>
        <taxon>Pezizomycotina</taxon>
        <taxon>Eurotiomycetes</taxon>
        <taxon>Eurotiomycetidae</taxon>
        <taxon>Eurotiales</taxon>
        <taxon>Aspergillaceae</taxon>
        <taxon>Penicillium</taxon>
    </lineage>
</organism>
<dbReference type="AlphaFoldDB" id="A0A9W9WT64"/>
<dbReference type="Pfam" id="PF00615">
    <property type="entry name" value="RGS"/>
    <property type="match status" value="1"/>
</dbReference>
<keyword evidence="4" id="KW-1185">Reference proteome</keyword>